<dbReference type="Proteomes" id="UP000093352">
    <property type="component" value="Unassembled WGS sequence"/>
</dbReference>
<feature type="transmembrane region" description="Helical" evidence="1">
    <location>
        <begin position="240"/>
        <end position="261"/>
    </location>
</feature>
<feature type="transmembrane region" description="Helical" evidence="1">
    <location>
        <begin position="82"/>
        <end position="101"/>
    </location>
</feature>
<feature type="transmembrane region" description="Helical" evidence="1">
    <location>
        <begin position="273"/>
        <end position="295"/>
    </location>
</feature>
<organism evidence="2 3">
    <name type="scientific">Criibacterium bergeronii</name>
    <dbReference type="NCBI Taxonomy" id="1871336"/>
    <lineage>
        <taxon>Bacteria</taxon>
        <taxon>Bacillati</taxon>
        <taxon>Bacillota</taxon>
        <taxon>Clostridia</taxon>
        <taxon>Peptostreptococcales</taxon>
        <taxon>Filifactoraceae</taxon>
        <taxon>Criibacterium</taxon>
    </lineage>
</organism>
<evidence type="ECO:0000313" key="3">
    <source>
        <dbReference type="Proteomes" id="UP000093352"/>
    </source>
</evidence>
<dbReference type="STRING" id="1871336.BBG48_07390"/>
<keyword evidence="1" id="KW-0472">Membrane</keyword>
<dbReference type="RefSeq" id="WP_068914225.1">
    <property type="nucleotide sequence ID" value="NZ_MBEW02000003.1"/>
</dbReference>
<feature type="transmembrane region" description="Helical" evidence="1">
    <location>
        <begin position="206"/>
        <end position="228"/>
    </location>
</feature>
<evidence type="ECO:0000313" key="2">
    <source>
        <dbReference type="EMBL" id="RDY21874.1"/>
    </source>
</evidence>
<reference evidence="2 3" key="1">
    <citation type="journal article" date="2016" name="Genome Announc.">
        <title>Draft Genome Sequence of Criibacterium bergeronii gen. nov., sp. nov., Strain CCRI-22567T, Isolated from a Vaginal Sample from a Woman with Bacterial Vaginosis.</title>
        <authorList>
            <person name="Maheux A.F."/>
            <person name="Berube E."/>
            <person name="Boudreau D.K."/>
            <person name="Raymond F."/>
            <person name="Corbeil J."/>
            <person name="Roy P.H."/>
            <person name="Boissinot M."/>
            <person name="Omar R.F."/>
        </authorList>
    </citation>
    <scope>NUCLEOTIDE SEQUENCE [LARGE SCALE GENOMIC DNA]</scope>
    <source>
        <strain evidence="2 3">CCRI-22567</strain>
    </source>
</reference>
<proteinExistence type="predicted"/>
<feature type="transmembrane region" description="Helical" evidence="1">
    <location>
        <begin position="152"/>
        <end position="174"/>
    </location>
</feature>
<dbReference type="PANTHER" id="PTHR37308:SF1">
    <property type="entry name" value="POLYPRENYL-PHOSPHATE TRANSPORTER"/>
    <property type="match status" value="1"/>
</dbReference>
<feature type="transmembrane region" description="Helical" evidence="1">
    <location>
        <begin position="181"/>
        <end position="200"/>
    </location>
</feature>
<dbReference type="AlphaFoldDB" id="A0A371IN13"/>
<keyword evidence="1" id="KW-0812">Transmembrane</keyword>
<feature type="transmembrane region" description="Helical" evidence="1">
    <location>
        <begin position="113"/>
        <end position="132"/>
    </location>
</feature>
<accession>A0A371IN13</accession>
<sequence length="302" mass="32570">MLLNIFNGFCMSLADSVPGVSGGTIAFILGFYKEFLDSIHFAFSGNKNERIKALKFLGKLGIGWAIGMSISVTVLTKLFEQNIYLLSSVFIGLTFASIPFIINSEKKNILGKYQNIIFTLLGTLLVVAISFLRQMLVSGSSANLTTSINFSVLSLGQILYLFISGAAAITAMVLPGISGSTLLLIFGVYVPTISAIKQFISLNFGVIPGIMALGFGIVFGLFVSIKGIRIALEHHYSKMLYMIIGLMLGSFYAIAMGPTTLDTPLPPLSPDTFSIIGFILGVCILLGLEGIKTFLERKTQDK</sequence>
<dbReference type="PANTHER" id="PTHR37308">
    <property type="entry name" value="INTEGRAL MEMBRANE PROTEIN"/>
    <property type="match status" value="1"/>
</dbReference>
<feature type="transmembrane region" description="Helical" evidence="1">
    <location>
        <begin position="6"/>
        <end position="32"/>
    </location>
</feature>
<dbReference type="EMBL" id="MBEW02000003">
    <property type="protein sequence ID" value="RDY21874.1"/>
    <property type="molecule type" value="Genomic_DNA"/>
</dbReference>
<protein>
    <submittedName>
        <fullName evidence="2">DUF368 domain-containing protein</fullName>
    </submittedName>
</protein>
<evidence type="ECO:0000256" key="1">
    <source>
        <dbReference type="SAM" id="Phobius"/>
    </source>
</evidence>
<name>A0A371IN13_9FIRM</name>
<gene>
    <name evidence="2" type="ORF">BBG48_002030</name>
</gene>
<dbReference type="Pfam" id="PF04018">
    <property type="entry name" value="VCA0040-like"/>
    <property type="match status" value="1"/>
</dbReference>
<keyword evidence="3" id="KW-1185">Reference proteome</keyword>
<keyword evidence="1" id="KW-1133">Transmembrane helix</keyword>
<comment type="caution">
    <text evidence="2">The sequence shown here is derived from an EMBL/GenBank/DDBJ whole genome shotgun (WGS) entry which is preliminary data.</text>
</comment>
<feature type="transmembrane region" description="Helical" evidence="1">
    <location>
        <begin position="53"/>
        <end position="76"/>
    </location>
</feature>
<dbReference type="InterPro" id="IPR007163">
    <property type="entry name" value="VCA0040-like"/>
</dbReference>